<evidence type="ECO:0000256" key="1">
    <source>
        <dbReference type="ARBA" id="ARBA00023015"/>
    </source>
</evidence>
<feature type="domain" description="HTH tetR-type" evidence="5">
    <location>
        <begin position="35"/>
        <end position="95"/>
    </location>
</feature>
<organism evidence="6 7">
    <name type="scientific">Nonomuraea guangzhouensis</name>
    <dbReference type="NCBI Taxonomy" id="1291555"/>
    <lineage>
        <taxon>Bacteria</taxon>
        <taxon>Bacillati</taxon>
        <taxon>Actinomycetota</taxon>
        <taxon>Actinomycetes</taxon>
        <taxon>Streptosporangiales</taxon>
        <taxon>Streptosporangiaceae</taxon>
        <taxon>Nonomuraea</taxon>
    </lineage>
</organism>
<dbReference type="InterPro" id="IPR001647">
    <property type="entry name" value="HTH_TetR"/>
</dbReference>
<evidence type="ECO:0000256" key="2">
    <source>
        <dbReference type="ARBA" id="ARBA00023125"/>
    </source>
</evidence>
<evidence type="ECO:0000256" key="4">
    <source>
        <dbReference type="PROSITE-ProRule" id="PRU00335"/>
    </source>
</evidence>
<dbReference type="InterPro" id="IPR004111">
    <property type="entry name" value="Repressor_TetR_C"/>
</dbReference>
<sequence length="250" mass="26648">MAAKKDGESGPRDQASALGLLWGAVGRPTRGPKPALSPERIARAAIDIADAEGLAMVSMQRVAADLDFTKMSLYRYFPGKTELIAFMIDTALGEPSALGEGDWRAKLREWAGRFWAVLQQHPWLLQVTVGQRAVGPNELGWLEYAVEALAPTGLDGAEQLDAVVLVTGHVRNLAQQALTTVTPAGVRAGGTEEKLISVLVELLEVHGERFPALTTAVASAAAGSAQDDALDFGLNRIFDGLELLIAQRAK</sequence>
<dbReference type="EMBL" id="JBHUCM010000005">
    <property type="protein sequence ID" value="MFD1536509.1"/>
    <property type="molecule type" value="Genomic_DNA"/>
</dbReference>
<proteinExistence type="predicted"/>
<name>A0ABW4G172_9ACTN</name>
<comment type="caution">
    <text evidence="6">The sequence shown here is derived from an EMBL/GenBank/DDBJ whole genome shotgun (WGS) entry which is preliminary data.</text>
</comment>
<dbReference type="PANTHER" id="PTHR30055">
    <property type="entry name" value="HTH-TYPE TRANSCRIPTIONAL REGULATOR RUTR"/>
    <property type="match status" value="1"/>
</dbReference>
<evidence type="ECO:0000256" key="3">
    <source>
        <dbReference type="ARBA" id="ARBA00023163"/>
    </source>
</evidence>
<keyword evidence="7" id="KW-1185">Reference proteome</keyword>
<dbReference type="Pfam" id="PF02909">
    <property type="entry name" value="TetR_C_1"/>
    <property type="match status" value="1"/>
</dbReference>
<keyword evidence="3" id="KW-0804">Transcription</keyword>
<protein>
    <submittedName>
        <fullName evidence="6">TetR/AcrR family transcriptional regulator</fullName>
    </submittedName>
</protein>
<evidence type="ECO:0000259" key="5">
    <source>
        <dbReference type="PROSITE" id="PS50977"/>
    </source>
</evidence>
<feature type="DNA-binding region" description="H-T-H motif" evidence="4">
    <location>
        <begin position="58"/>
        <end position="77"/>
    </location>
</feature>
<evidence type="ECO:0000313" key="6">
    <source>
        <dbReference type="EMBL" id="MFD1536509.1"/>
    </source>
</evidence>
<accession>A0ABW4G172</accession>
<keyword evidence="1" id="KW-0805">Transcription regulation</keyword>
<reference evidence="7" key="1">
    <citation type="journal article" date="2019" name="Int. J. Syst. Evol. Microbiol.">
        <title>The Global Catalogue of Microorganisms (GCM) 10K type strain sequencing project: providing services to taxonomists for standard genome sequencing and annotation.</title>
        <authorList>
            <consortium name="The Broad Institute Genomics Platform"/>
            <consortium name="The Broad Institute Genome Sequencing Center for Infectious Disease"/>
            <person name="Wu L."/>
            <person name="Ma J."/>
        </authorList>
    </citation>
    <scope>NUCLEOTIDE SEQUENCE [LARGE SCALE GENOMIC DNA]</scope>
    <source>
        <strain evidence="7">CGMCC 1.15399</strain>
    </source>
</reference>
<dbReference type="RefSeq" id="WP_219530203.1">
    <property type="nucleotide sequence ID" value="NZ_JAHKRM010000008.1"/>
</dbReference>
<keyword evidence="2 4" id="KW-0238">DNA-binding</keyword>
<dbReference type="Pfam" id="PF00440">
    <property type="entry name" value="TetR_N"/>
    <property type="match status" value="1"/>
</dbReference>
<evidence type="ECO:0000313" key="7">
    <source>
        <dbReference type="Proteomes" id="UP001597097"/>
    </source>
</evidence>
<dbReference type="PANTHER" id="PTHR30055:SF151">
    <property type="entry name" value="TRANSCRIPTIONAL REGULATORY PROTEIN"/>
    <property type="match status" value="1"/>
</dbReference>
<dbReference type="Proteomes" id="UP001597097">
    <property type="component" value="Unassembled WGS sequence"/>
</dbReference>
<dbReference type="PROSITE" id="PS50977">
    <property type="entry name" value="HTH_TETR_2"/>
    <property type="match status" value="1"/>
</dbReference>
<dbReference type="InterPro" id="IPR050109">
    <property type="entry name" value="HTH-type_TetR-like_transc_reg"/>
</dbReference>
<gene>
    <name evidence="6" type="ORF">ACFSJ0_05660</name>
</gene>